<sequence length="128" mass="15097">MEASWSETFPRRHYFSSHSSRNGVDTPMSKINNQKFYRSPFCSQIYMKLYGHRKDEMELASLNKRRHDSCIIHWHTSNTPFYVMAFNLFNSLTQQPLIFNRPLDSQPAAPYFQGVIKNPMIHILRGVL</sequence>
<dbReference type="AlphaFoldDB" id="A0AAV4QYK9"/>
<accession>A0AAV4QYK9</accession>
<evidence type="ECO:0000313" key="2">
    <source>
        <dbReference type="Proteomes" id="UP001054837"/>
    </source>
</evidence>
<reference evidence="1 2" key="1">
    <citation type="submission" date="2021-06" db="EMBL/GenBank/DDBJ databases">
        <title>Caerostris darwini draft genome.</title>
        <authorList>
            <person name="Kono N."/>
            <person name="Arakawa K."/>
        </authorList>
    </citation>
    <scope>NUCLEOTIDE SEQUENCE [LARGE SCALE GENOMIC DNA]</scope>
</reference>
<organism evidence="1 2">
    <name type="scientific">Caerostris darwini</name>
    <dbReference type="NCBI Taxonomy" id="1538125"/>
    <lineage>
        <taxon>Eukaryota</taxon>
        <taxon>Metazoa</taxon>
        <taxon>Ecdysozoa</taxon>
        <taxon>Arthropoda</taxon>
        <taxon>Chelicerata</taxon>
        <taxon>Arachnida</taxon>
        <taxon>Araneae</taxon>
        <taxon>Araneomorphae</taxon>
        <taxon>Entelegynae</taxon>
        <taxon>Araneoidea</taxon>
        <taxon>Araneidae</taxon>
        <taxon>Caerostris</taxon>
    </lineage>
</organism>
<keyword evidence="2" id="KW-1185">Reference proteome</keyword>
<evidence type="ECO:0000313" key="1">
    <source>
        <dbReference type="EMBL" id="GIY14317.1"/>
    </source>
</evidence>
<proteinExistence type="predicted"/>
<dbReference type="Proteomes" id="UP001054837">
    <property type="component" value="Unassembled WGS sequence"/>
</dbReference>
<protein>
    <submittedName>
        <fullName evidence="1">Uncharacterized protein</fullName>
    </submittedName>
</protein>
<comment type="caution">
    <text evidence="1">The sequence shown here is derived from an EMBL/GenBank/DDBJ whole genome shotgun (WGS) entry which is preliminary data.</text>
</comment>
<gene>
    <name evidence="1" type="ORF">CDAR_618921</name>
</gene>
<name>A0AAV4QYK9_9ARAC</name>
<dbReference type="EMBL" id="BPLQ01005348">
    <property type="protein sequence ID" value="GIY14317.1"/>
    <property type="molecule type" value="Genomic_DNA"/>
</dbReference>